<feature type="transmembrane region" description="Helical" evidence="7">
    <location>
        <begin position="137"/>
        <end position="160"/>
    </location>
</feature>
<dbReference type="PANTHER" id="PTHR43124">
    <property type="entry name" value="PURINE EFFLUX PUMP PBUE"/>
    <property type="match status" value="1"/>
</dbReference>
<dbReference type="PANTHER" id="PTHR43124:SF3">
    <property type="entry name" value="CHLORAMPHENICOL EFFLUX PUMP RV0191"/>
    <property type="match status" value="1"/>
</dbReference>
<keyword evidence="5 7" id="KW-0472">Membrane</keyword>
<proteinExistence type="predicted"/>
<feature type="transmembrane region" description="Helical" evidence="7">
    <location>
        <begin position="207"/>
        <end position="226"/>
    </location>
</feature>
<dbReference type="InterPro" id="IPR020846">
    <property type="entry name" value="MFS_dom"/>
</dbReference>
<evidence type="ECO:0000256" key="7">
    <source>
        <dbReference type="SAM" id="Phobius"/>
    </source>
</evidence>
<dbReference type="InterPro" id="IPR050189">
    <property type="entry name" value="MFS_Efflux_Transporters"/>
</dbReference>
<dbReference type="Proteomes" id="UP001227964">
    <property type="component" value="Unassembled WGS sequence"/>
</dbReference>
<feature type="transmembrane region" description="Helical" evidence="7">
    <location>
        <begin position="76"/>
        <end position="94"/>
    </location>
</feature>
<dbReference type="EMBL" id="JASSVS010000015">
    <property type="protein sequence ID" value="MDL0433573.1"/>
    <property type="molecule type" value="Genomic_DNA"/>
</dbReference>
<keyword evidence="4 7" id="KW-1133">Transmembrane helix</keyword>
<feature type="transmembrane region" description="Helical" evidence="7">
    <location>
        <begin position="271"/>
        <end position="289"/>
    </location>
</feature>
<evidence type="ECO:0000313" key="10">
    <source>
        <dbReference type="Proteomes" id="UP001227964"/>
    </source>
</evidence>
<keyword evidence="2" id="KW-1003">Cell membrane</keyword>
<feature type="transmembrane region" description="Helical" evidence="7">
    <location>
        <begin position="295"/>
        <end position="317"/>
    </location>
</feature>
<feature type="transmembrane region" description="Helical" evidence="7">
    <location>
        <begin position="246"/>
        <end position="264"/>
    </location>
</feature>
<feature type="transmembrane region" description="Helical" evidence="7">
    <location>
        <begin position="361"/>
        <end position="379"/>
    </location>
</feature>
<dbReference type="InterPro" id="IPR036259">
    <property type="entry name" value="MFS_trans_sf"/>
</dbReference>
<feature type="transmembrane region" description="Helical" evidence="7">
    <location>
        <begin position="329"/>
        <end position="349"/>
    </location>
</feature>
<feature type="transmembrane region" description="Helical" evidence="7">
    <location>
        <begin position="48"/>
        <end position="69"/>
    </location>
</feature>
<evidence type="ECO:0000256" key="5">
    <source>
        <dbReference type="ARBA" id="ARBA00023136"/>
    </source>
</evidence>
<dbReference type="SUPFAM" id="SSF103473">
    <property type="entry name" value="MFS general substrate transporter"/>
    <property type="match status" value="1"/>
</dbReference>
<evidence type="ECO:0000256" key="3">
    <source>
        <dbReference type="ARBA" id="ARBA00022692"/>
    </source>
</evidence>
<organism evidence="9 10">
    <name type="scientific">Marinobacter azerbaijanicus</name>
    <dbReference type="NCBI Taxonomy" id="3050455"/>
    <lineage>
        <taxon>Bacteria</taxon>
        <taxon>Pseudomonadati</taxon>
        <taxon>Pseudomonadota</taxon>
        <taxon>Gammaproteobacteria</taxon>
        <taxon>Pseudomonadales</taxon>
        <taxon>Marinobacteraceae</taxon>
        <taxon>Marinobacter</taxon>
    </lineage>
</organism>
<dbReference type="InterPro" id="IPR011701">
    <property type="entry name" value="MFS"/>
</dbReference>
<evidence type="ECO:0000256" key="1">
    <source>
        <dbReference type="ARBA" id="ARBA00004651"/>
    </source>
</evidence>
<sequence length="429" mass="44743">MKTVSSTGFALFGASLIAISYGLARFAFGLFVPPIRAELGLTPEVIGVIGALPLISFLLASLVAPLAAIRLGARNTAVLSGGFGAVGLALISQSSGAVSLGVGVFACGICTGLMMPALTAAMQVLVDRSLHGRVSSVMNAGTSIGIAVAVPTVLFMAGIWRLTYMGFAVLAVIGILAAWYVIPSVSRVTPSNAAPPSPITSLQWWRLFRLSLFAFVMGFISAAYWIFAPDLVVTLGELPSSETGWLWLAVGVAGLGGAVVADLADRNNPPITQALMLMMLAASLALLAASPDEVVLAAFSGLVFGLAYMSLTGLYLMTGIRLLPGRLSMGPVLPFMAISLGQATGSPIVGILVDSFGYSDAFAIFSAIGILVALLSPFYPRIVEQVGEEATEEDRGLQAAYDYQLQNEEGEPFTYDTEETTPTEETQAN</sequence>
<comment type="caution">
    <text evidence="9">The sequence shown here is derived from an EMBL/GenBank/DDBJ whole genome shotgun (WGS) entry which is preliminary data.</text>
</comment>
<dbReference type="RefSeq" id="WP_285393491.1">
    <property type="nucleotide sequence ID" value="NZ_JASSVS010000015.1"/>
</dbReference>
<dbReference type="Gene3D" id="1.20.1250.20">
    <property type="entry name" value="MFS general substrate transporter like domains"/>
    <property type="match status" value="2"/>
</dbReference>
<keyword evidence="3 7" id="KW-0812">Transmembrane</keyword>
<evidence type="ECO:0000313" key="9">
    <source>
        <dbReference type="EMBL" id="MDL0433573.1"/>
    </source>
</evidence>
<evidence type="ECO:0000256" key="6">
    <source>
        <dbReference type="SAM" id="MobiDB-lite"/>
    </source>
</evidence>
<dbReference type="Pfam" id="PF07690">
    <property type="entry name" value="MFS_1"/>
    <property type="match status" value="1"/>
</dbReference>
<feature type="region of interest" description="Disordered" evidence="6">
    <location>
        <begin position="408"/>
        <end position="429"/>
    </location>
</feature>
<keyword evidence="10" id="KW-1185">Reference proteome</keyword>
<comment type="subcellular location">
    <subcellularLocation>
        <location evidence="1">Cell membrane</location>
        <topology evidence="1">Multi-pass membrane protein</topology>
    </subcellularLocation>
</comment>
<dbReference type="PROSITE" id="PS50850">
    <property type="entry name" value="MFS"/>
    <property type="match status" value="1"/>
</dbReference>
<evidence type="ECO:0000256" key="2">
    <source>
        <dbReference type="ARBA" id="ARBA00022475"/>
    </source>
</evidence>
<reference evidence="9 10" key="1">
    <citation type="submission" date="2023-06" db="EMBL/GenBank/DDBJ databases">
        <title>Marinobacter azerbaijanicus a moderately halophilic, isolated from Urmia Lake in Azerbaijan region of Iran.</title>
        <authorList>
            <person name="Sanchez-Porro C."/>
            <person name="Aghdam E.M."/>
            <person name="Saheb S.M."/>
            <person name="Tarhriz V."/>
            <person name="Kazemi E."/>
            <person name="Ammozegar M.A."/>
            <person name="Ventosa A."/>
            <person name="Hejazi M.S."/>
        </authorList>
    </citation>
    <scope>NUCLEOTIDE SEQUENCE [LARGE SCALE GENOMIC DNA]</scope>
    <source>
        <strain evidence="9 10">TBZ242</strain>
    </source>
</reference>
<feature type="transmembrane region" description="Helical" evidence="7">
    <location>
        <begin position="100"/>
        <end position="125"/>
    </location>
</feature>
<feature type="compositionally biased region" description="Acidic residues" evidence="6">
    <location>
        <begin position="408"/>
        <end position="422"/>
    </location>
</feature>
<accession>A0ABT7IIV7</accession>
<evidence type="ECO:0000256" key="4">
    <source>
        <dbReference type="ARBA" id="ARBA00022989"/>
    </source>
</evidence>
<gene>
    <name evidence="9" type="ORF">QPM17_20730</name>
</gene>
<evidence type="ECO:0000259" key="8">
    <source>
        <dbReference type="PROSITE" id="PS50850"/>
    </source>
</evidence>
<feature type="transmembrane region" description="Helical" evidence="7">
    <location>
        <begin position="166"/>
        <end position="186"/>
    </location>
</feature>
<protein>
    <submittedName>
        <fullName evidence="9">MFS transporter</fullName>
    </submittedName>
</protein>
<name>A0ABT7IIV7_9GAMM</name>
<feature type="domain" description="Major facilitator superfamily (MFS) profile" evidence="8">
    <location>
        <begin position="6"/>
        <end position="384"/>
    </location>
</feature>